<feature type="compositionally biased region" description="Polar residues" evidence="1">
    <location>
        <begin position="1"/>
        <end position="10"/>
    </location>
</feature>
<feature type="compositionally biased region" description="Acidic residues" evidence="1">
    <location>
        <begin position="33"/>
        <end position="49"/>
    </location>
</feature>
<feature type="region of interest" description="Disordered" evidence="1">
    <location>
        <begin position="1"/>
        <end position="134"/>
    </location>
</feature>
<keyword evidence="3" id="KW-1185">Reference proteome</keyword>
<comment type="caution">
    <text evidence="2">The sequence shown here is derived from an EMBL/GenBank/DDBJ whole genome shotgun (WGS) entry which is preliminary data.</text>
</comment>
<feature type="compositionally biased region" description="Gly residues" evidence="1">
    <location>
        <begin position="93"/>
        <end position="106"/>
    </location>
</feature>
<dbReference type="InterPro" id="IPR036249">
    <property type="entry name" value="Thioredoxin-like_sf"/>
</dbReference>
<evidence type="ECO:0000313" key="2">
    <source>
        <dbReference type="EMBL" id="EDM76272.1"/>
    </source>
</evidence>
<evidence type="ECO:0000256" key="1">
    <source>
        <dbReference type="SAM" id="MobiDB-lite"/>
    </source>
</evidence>
<name>A6GCU8_9BACT</name>
<dbReference type="AlphaFoldDB" id="A6GCU8"/>
<proteinExistence type="predicted"/>
<gene>
    <name evidence="2" type="ORF">PPSIR1_07767</name>
</gene>
<evidence type="ECO:0008006" key="4">
    <source>
        <dbReference type="Google" id="ProtNLM"/>
    </source>
</evidence>
<feature type="compositionally biased region" description="Gly residues" evidence="1">
    <location>
        <begin position="114"/>
        <end position="125"/>
    </location>
</feature>
<dbReference type="EMBL" id="ABCS01000068">
    <property type="protein sequence ID" value="EDM76272.1"/>
    <property type="molecule type" value="Genomic_DNA"/>
</dbReference>
<sequence>MCISACSSGDGTDEFGDTFITANGDEGASDLGTEGDDDSDDEAGSDDSGDTTSGGDESGGGTTTDGGGEESGGGTTTGGGEESGGETTTSGGEESGGGTTTGGGEESGGETTTTGGGESGGGGEACGNDPGWGQLAVGQPVKHISATNHLGEQDNLCEYAGKPIAVDVSAVWCGPCNQASAFLAGSDPNDPFSGMGQQLSSLIADGTIYWITILGQDAFGADASAADAAAWDGMYHNVNIPVWSEDDVPMALNYLQIQCWPSVFVIDEDLDFLAIEDCQTWNQLGVLIDYAG</sequence>
<reference evidence="2 3" key="1">
    <citation type="submission" date="2007-06" db="EMBL/GenBank/DDBJ databases">
        <authorList>
            <person name="Shimkets L."/>
            <person name="Ferriera S."/>
            <person name="Johnson J."/>
            <person name="Kravitz S."/>
            <person name="Beeson K."/>
            <person name="Sutton G."/>
            <person name="Rogers Y.-H."/>
            <person name="Friedman R."/>
            <person name="Frazier M."/>
            <person name="Venter J.C."/>
        </authorList>
    </citation>
    <scope>NUCLEOTIDE SEQUENCE [LARGE SCALE GENOMIC DNA]</scope>
    <source>
        <strain evidence="2 3">SIR-1</strain>
    </source>
</reference>
<feature type="compositionally biased region" description="Gly residues" evidence="1">
    <location>
        <begin position="56"/>
        <end position="82"/>
    </location>
</feature>
<dbReference type="Proteomes" id="UP000005801">
    <property type="component" value="Unassembled WGS sequence"/>
</dbReference>
<accession>A6GCU8</accession>
<dbReference type="SUPFAM" id="SSF52833">
    <property type="entry name" value="Thioredoxin-like"/>
    <property type="match status" value="1"/>
</dbReference>
<evidence type="ECO:0000313" key="3">
    <source>
        <dbReference type="Proteomes" id="UP000005801"/>
    </source>
</evidence>
<protein>
    <recommendedName>
        <fullName evidence="4">Thioredoxin domain-containing protein</fullName>
    </recommendedName>
</protein>
<organism evidence="2 3">
    <name type="scientific">Plesiocystis pacifica SIR-1</name>
    <dbReference type="NCBI Taxonomy" id="391625"/>
    <lineage>
        <taxon>Bacteria</taxon>
        <taxon>Pseudomonadati</taxon>
        <taxon>Myxococcota</taxon>
        <taxon>Polyangia</taxon>
        <taxon>Nannocystales</taxon>
        <taxon>Nannocystaceae</taxon>
        <taxon>Plesiocystis</taxon>
    </lineage>
</organism>
<dbReference type="Gene3D" id="3.40.30.10">
    <property type="entry name" value="Glutaredoxin"/>
    <property type="match status" value="1"/>
</dbReference>